<sequence>MKKTLLVASLGTLSITAAYAGGMDRSGQPITALFEKGTYLELGAYTVKPNVSGSLVGSLHSGDVSKRFTQFGGAYKQDLSNDWSMAIIVDQPYGADLRYPSGTGYPLAGTTASVDSLEVSGILRYKINTPFSVYAGARNLTSKGKVHLPSATYSMKTDTQNDWGYLVGVAYEIPEIALRASLTYNSPIKIHFHNKEAITRNSLAAETPLDVTMPKSINFDFQTGITPTTLLMFSARWVEWKKTQITPQFYTTFVSPGDNLVDYSENTISYRLGIGQKLTDTLSGSLAVAYEKLSGNIVSNLSPTDGYKALIAGLKYQATPSTAIAAGISYSWIGDAKTSLSGNETKFDNNHATGLGLKVSHHF</sequence>
<dbReference type="PANTHER" id="PTHR35093">
    <property type="entry name" value="OUTER MEMBRANE PROTEIN NMB0088-RELATED"/>
    <property type="match status" value="1"/>
</dbReference>
<dbReference type="PANTHER" id="PTHR35093:SF8">
    <property type="entry name" value="OUTER MEMBRANE PROTEIN NMB0088-RELATED"/>
    <property type="match status" value="1"/>
</dbReference>
<keyword evidence="3" id="KW-1134">Transmembrane beta strand</keyword>
<dbReference type="SUPFAM" id="SSF56935">
    <property type="entry name" value="Porins"/>
    <property type="match status" value="1"/>
</dbReference>
<dbReference type="GO" id="GO:0015483">
    <property type="term" value="F:long-chain fatty acid transporting porin activity"/>
    <property type="evidence" value="ECO:0007669"/>
    <property type="project" value="TreeGrafter"/>
</dbReference>
<dbReference type="InterPro" id="IPR005017">
    <property type="entry name" value="OMPP1/FadL/TodX"/>
</dbReference>
<evidence type="ECO:0000256" key="7">
    <source>
        <dbReference type="ARBA" id="ARBA00023237"/>
    </source>
</evidence>
<dbReference type="Gene3D" id="2.40.160.60">
    <property type="entry name" value="Outer membrane protein transport protein (OMPP1/FadL/TodX)"/>
    <property type="match status" value="1"/>
</dbReference>
<feature type="signal peptide" evidence="8">
    <location>
        <begin position="1"/>
        <end position="20"/>
    </location>
</feature>
<feature type="chain" id="PRO_5008378899" evidence="8">
    <location>
        <begin position="21"/>
        <end position="363"/>
    </location>
</feature>
<comment type="subcellular location">
    <subcellularLocation>
        <location evidence="1">Cell outer membrane</location>
        <topology evidence="1">Multi-pass membrane protein</topology>
    </subcellularLocation>
</comment>
<reference evidence="9 10" key="1">
    <citation type="submission" date="2016-06" db="EMBL/GenBank/DDBJ databases">
        <authorList>
            <person name="Kjaerup R.B."/>
            <person name="Dalgaard T.S."/>
            <person name="Juul-Madsen H.R."/>
        </authorList>
    </citation>
    <scope>NUCLEOTIDE SEQUENCE [LARGE SCALE GENOMIC DNA]</scope>
    <source>
        <strain evidence="9 10">CECT 8886</strain>
    </source>
</reference>
<evidence type="ECO:0000256" key="4">
    <source>
        <dbReference type="ARBA" id="ARBA00022692"/>
    </source>
</evidence>
<dbReference type="EMBL" id="FLOB01000002">
    <property type="protein sequence ID" value="SBS28475.1"/>
    <property type="molecule type" value="Genomic_DNA"/>
</dbReference>
<keyword evidence="7" id="KW-0998">Cell outer membrane</keyword>
<keyword evidence="6" id="KW-0472">Membrane</keyword>
<evidence type="ECO:0000256" key="6">
    <source>
        <dbReference type="ARBA" id="ARBA00023136"/>
    </source>
</evidence>
<evidence type="ECO:0000256" key="5">
    <source>
        <dbReference type="ARBA" id="ARBA00022729"/>
    </source>
</evidence>
<organism evidence="9 10">
    <name type="scientific">Marinomonas spartinae</name>
    <dbReference type="NCBI Taxonomy" id="1792290"/>
    <lineage>
        <taxon>Bacteria</taxon>
        <taxon>Pseudomonadati</taxon>
        <taxon>Pseudomonadota</taxon>
        <taxon>Gammaproteobacteria</taxon>
        <taxon>Oceanospirillales</taxon>
        <taxon>Oceanospirillaceae</taxon>
        <taxon>Marinomonas</taxon>
    </lineage>
</organism>
<protein>
    <submittedName>
        <fullName evidence="9">Outer membrane protein transport protein (OMPP1/FadL/TodX)</fullName>
    </submittedName>
</protein>
<accession>A0A1A8T949</accession>
<dbReference type="Proteomes" id="UP000092544">
    <property type="component" value="Unassembled WGS sequence"/>
</dbReference>
<name>A0A1A8T949_9GAMM</name>
<dbReference type="AlphaFoldDB" id="A0A1A8T949"/>
<evidence type="ECO:0000256" key="1">
    <source>
        <dbReference type="ARBA" id="ARBA00004571"/>
    </source>
</evidence>
<evidence type="ECO:0000256" key="3">
    <source>
        <dbReference type="ARBA" id="ARBA00022452"/>
    </source>
</evidence>
<gene>
    <name evidence="9" type="ORF">MSP8886_01189</name>
</gene>
<keyword evidence="10" id="KW-1185">Reference proteome</keyword>
<evidence type="ECO:0000313" key="10">
    <source>
        <dbReference type="Proteomes" id="UP000092544"/>
    </source>
</evidence>
<dbReference type="STRING" id="1792290.MSP8886_01189"/>
<dbReference type="Pfam" id="PF03349">
    <property type="entry name" value="Toluene_X"/>
    <property type="match status" value="1"/>
</dbReference>
<keyword evidence="4" id="KW-0812">Transmembrane</keyword>
<dbReference type="GO" id="GO:0009279">
    <property type="term" value="C:cell outer membrane"/>
    <property type="evidence" value="ECO:0007669"/>
    <property type="project" value="UniProtKB-SubCell"/>
</dbReference>
<evidence type="ECO:0000256" key="2">
    <source>
        <dbReference type="ARBA" id="ARBA00008163"/>
    </source>
</evidence>
<dbReference type="OrthoDB" id="6679728at2"/>
<evidence type="ECO:0000313" key="9">
    <source>
        <dbReference type="EMBL" id="SBS28475.1"/>
    </source>
</evidence>
<proteinExistence type="inferred from homology"/>
<dbReference type="RefSeq" id="WP_067013696.1">
    <property type="nucleotide sequence ID" value="NZ_FLOB01000002.1"/>
</dbReference>
<evidence type="ECO:0000256" key="8">
    <source>
        <dbReference type="SAM" id="SignalP"/>
    </source>
</evidence>
<keyword evidence="5 8" id="KW-0732">Signal</keyword>
<comment type="similarity">
    <text evidence="2">Belongs to the OmpP1/FadL family.</text>
</comment>